<dbReference type="OrthoDB" id="5331396at2759"/>
<keyword evidence="1" id="KW-0472">Membrane</keyword>
<proteinExistence type="predicted"/>
<keyword evidence="3" id="KW-1185">Reference proteome</keyword>
<evidence type="ECO:0000313" key="3">
    <source>
        <dbReference type="Proteomes" id="UP000664534"/>
    </source>
</evidence>
<dbReference type="EMBL" id="CAJPDT010000017">
    <property type="protein sequence ID" value="CAF9916925.1"/>
    <property type="molecule type" value="Genomic_DNA"/>
</dbReference>
<gene>
    <name evidence="2" type="ORF">IMSHALPRED_003343</name>
</gene>
<organism evidence="2 3">
    <name type="scientific">Imshaugia aleurites</name>
    <dbReference type="NCBI Taxonomy" id="172621"/>
    <lineage>
        <taxon>Eukaryota</taxon>
        <taxon>Fungi</taxon>
        <taxon>Dikarya</taxon>
        <taxon>Ascomycota</taxon>
        <taxon>Pezizomycotina</taxon>
        <taxon>Lecanoromycetes</taxon>
        <taxon>OSLEUM clade</taxon>
        <taxon>Lecanoromycetidae</taxon>
        <taxon>Lecanorales</taxon>
        <taxon>Lecanorineae</taxon>
        <taxon>Parmeliaceae</taxon>
        <taxon>Imshaugia</taxon>
    </lineage>
</organism>
<sequence length="105" mass="11549">MASKLLAPSMRAIRHTSPITPLLTTRTFQQSTSRLQDATATALPARKPVGAFRGGMFGFLLGSALAGAGTYYYILEEYKVSNELLTEDIYVSRDSLDELYERVAV</sequence>
<comment type="caution">
    <text evidence="2">The sequence shown here is derived from an EMBL/GenBank/DDBJ whole genome shotgun (WGS) entry which is preliminary data.</text>
</comment>
<keyword evidence="1" id="KW-1133">Transmembrane helix</keyword>
<dbReference type="AlphaFoldDB" id="A0A8H3IIK7"/>
<name>A0A8H3IIK7_9LECA</name>
<accession>A0A8H3IIK7</accession>
<dbReference type="PANTHER" id="PTHR37849">
    <property type="entry name" value="YALI0E11605P"/>
    <property type="match status" value="1"/>
</dbReference>
<evidence type="ECO:0000256" key="1">
    <source>
        <dbReference type="SAM" id="Phobius"/>
    </source>
</evidence>
<reference evidence="2" key="1">
    <citation type="submission" date="2021-03" db="EMBL/GenBank/DDBJ databases">
        <authorList>
            <person name="Tagirdzhanova G."/>
        </authorList>
    </citation>
    <scope>NUCLEOTIDE SEQUENCE</scope>
</reference>
<keyword evidence="1" id="KW-0812">Transmembrane</keyword>
<feature type="transmembrane region" description="Helical" evidence="1">
    <location>
        <begin position="56"/>
        <end position="74"/>
    </location>
</feature>
<dbReference type="PANTHER" id="PTHR37849:SF1">
    <property type="entry name" value="YALI0E11605P"/>
    <property type="match status" value="1"/>
</dbReference>
<protein>
    <submittedName>
        <fullName evidence="2">Uncharacterized protein</fullName>
    </submittedName>
</protein>
<dbReference type="Proteomes" id="UP000664534">
    <property type="component" value="Unassembled WGS sequence"/>
</dbReference>
<evidence type="ECO:0000313" key="2">
    <source>
        <dbReference type="EMBL" id="CAF9916925.1"/>
    </source>
</evidence>